<evidence type="ECO:0000313" key="2">
    <source>
        <dbReference type="Proteomes" id="UP001221898"/>
    </source>
</evidence>
<comment type="caution">
    <text evidence="1">The sequence shown here is derived from an EMBL/GenBank/DDBJ whole genome shotgun (WGS) entry which is preliminary data.</text>
</comment>
<keyword evidence="2" id="KW-1185">Reference proteome</keyword>
<evidence type="ECO:0000313" key="1">
    <source>
        <dbReference type="EMBL" id="KAJ8387858.1"/>
    </source>
</evidence>
<reference evidence="1" key="1">
    <citation type="journal article" date="2023" name="Science">
        <title>Genome structures resolve the early diversification of teleost fishes.</title>
        <authorList>
            <person name="Parey E."/>
            <person name="Louis A."/>
            <person name="Montfort J."/>
            <person name="Bouchez O."/>
            <person name="Roques C."/>
            <person name="Iampietro C."/>
            <person name="Lluch J."/>
            <person name="Castinel A."/>
            <person name="Donnadieu C."/>
            <person name="Desvignes T."/>
            <person name="Floi Bucao C."/>
            <person name="Jouanno E."/>
            <person name="Wen M."/>
            <person name="Mejri S."/>
            <person name="Dirks R."/>
            <person name="Jansen H."/>
            <person name="Henkel C."/>
            <person name="Chen W.J."/>
            <person name="Zahm M."/>
            <person name="Cabau C."/>
            <person name="Klopp C."/>
            <person name="Thompson A.W."/>
            <person name="Robinson-Rechavi M."/>
            <person name="Braasch I."/>
            <person name="Lecointre G."/>
            <person name="Bobe J."/>
            <person name="Postlethwait J.H."/>
            <person name="Berthelot C."/>
            <person name="Roest Crollius H."/>
            <person name="Guiguen Y."/>
        </authorList>
    </citation>
    <scope>NUCLEOTIDE SEQUENCE</scope>
    <source>
        <strain evidence="1">NC1722</strain>
    </source>
</reference>
<dbReference type="AlphaFoldDB" id="A0AAD7RPN9"/>
<gene>
    <name evidence="1" type="ORF">AAFF_G00150070</name>
</gene>
<dbReference type="Proteomes" id="UP001221898">
    <property type="component" value="Unassembled WGS sequence"/>
</dbReference>
<sequence length="90" mass="9271">MALKALSVLGTEGSLRKGERLGRILQLTPPQPQSGLLLRASLTGPPPPPLQPLGACPRRNRHDQAAAANNGGAVLAFRLVTIPAVSSSSS</sequence>
<accession>A0AAD7RPN9</accession>
<dbReference type="EMBL" id="JAINUG010000205">
    <property type="protein sequence ID" value="KAJ8387858.1"/>
    <property type="molecule type" value="Genomic_DNA"/>
</dbReference>
<name>A0AAD7RPN9_9TELE</name>
<organism evidence="1 2">
    <name type="scientific">Aldrovandia affinis</name>
    <dbReference type="NCBI Taxonomy" id="143900"/>
    <lineage>
        <taxon>Eukaryota</taxon>
        <taxon>Metazoa</taxon>
        <taxon>Chordata</taxon>
        <taxon>Craniata</taxon>
        <taxon>Vertebrata</taxon>
        <taxon>Euteleostomi</taxon>
        <taxon>Actinopterygii</taxon>
        <taxon>Neopterygii</taxon>
        <taxon>Teleostei</taxon>
        <taxon>Notacanthiformes</taxon>
        <taxon>Halosauridae</taxon>
        <taxon>Aldrovandia</taxon>
    </lineage>
</organism>
<protein>
    <submittedName>
        <fullName evidence="1">Uncharacterized protein</fullName>
    </submittedName>
</protein>
<proteinExistence type="predicted"/>